<dbReference type="Gene3D" id="3.40.50.1260">
    <property type="entry name" value="Phosphoglycerate kinase, N-terminal domain"/>
    <property type="match status" value="1"/>
</dbReference>
<keyword evidence="5 8" id="KW-0418">Kinase</keyword>
<evidence type="ECO:0000256" key="9">
    <source>
        <dbReference type="SAM" id="MobiDB-lite"/>
    </source>
</evidence>
<evidence type="ECO:0000256" key="7">
    <source>
        <dbReference type="ARBA" id="ARBA00023152"/>
    </source>
</evidence>
<dbReference type="Pfam" id="PF00162">
    <property type="entry name" value="PGK"/>
    <property type="match status" value="1"/>
</dbReference>
<dbReference type="SUPFAM" id="SSF53748">
    <property type="entry name" value="Phosphoglycerate kinase"/>
    <property type="match status" value="1"/>
</dbReference>
<evidence type="ECO:0000256" key="4">
    <source>
        <dbReference type="ARBA" id="ARBA00022741"/>
    </source>
</evidence>
<evidence type="ECO:0000256" key="5">
    <source>
        <dbReference type="ARBA" id="ARBA00022777"/>
    </source>
</evidence>
<dbReference type="EMBL" id="FP565575">
    <property type="protein sequence ID" value="CBE67430.1"/>
    <property type="molecule type" value="Genomic_DNA"/>
</dbReference>
<dbReference type="AlphaFoldDB" id="D5MJ65"/>
<dbReference type="eggNOG" id="COG0126">
    <property type="taxonomic scope" value="Bacteria"/>
</dbReference>
<sequence length="127" mass="13315">MAKLCIDDLELSGKRLLIRVDFNVPIDEQGTITDDTRVRAALPTISYAIRHGAKVLLISHLGRPKGGPNPKFSLRPVAGRLAALLGGPGPDGGGLRRGGGEGQDRQDGTRGRADAGELPLSSGGRKE</sequence>
<dbReference type="GO" id="GO:0005829">
    <property type="term" value="C:cytosol"/>
    <property type="evidence" value="ECO:0007669"/>
    <property type="project" value="TreeGrafter"/>
</dbReference>
<dbReference type="GO" id="GO:0006096">
    <property type="term" value="P:glycolytic process"/>
    <property type="evidence" value="ECO:0007669"/>
    <property type="project" value="UniProtKB-KW"/>
</dbReference>
<dbReference type="GO" id="GO:0005524">
    <property type="term" value="F:ATP binding"/>
    <property type="evidence" value="ECO:0007669"/>
    <property type="project" value="UniProtKB-KW"/>
</dbReference>
<evidence type="ECO:0000313" key="11">
    <source>
        <dbReference type="Proteomes" id="UP000006898"/>
    </source>
</evidence>
<dbReference type="PANTHER" id="PTHR11406">
    <property type="entry name" value="PHOSPHOGLYCERATE KINASE"/>
    <property type="match status" value="1"/>
</dbReference>
<name>D5MJ65_METO1</name>
<dbReference type="Proteomes" id="UP000006898">
    <property type="component" value="Chromosome"/>
</dbReference>
<dbReference type="EC" id="2.7.2.3" evidence="2 8"/>
<dbReference type="PATRIC" id="fig|671143.5.peg.293"/>
<feature type="region of interest" description="Disordered" evidence="9">
    <location>
        <begin position="83"/>
        <end position="127"/>
    </location>
</feature>
<evidence type="ECO:0000256" key="6">
    <source>
        <dbReference type="ARBA" id="ARBA00022840"/>
    </source>
</evidence>
<keyword evidence="4" id="KW-0547">Nucleotide-binding</keyword>
<keyword evidence="7" id="KW-0324">Glycolysis</keyword>
<proteinExistence type="inferred from homology"/>
<feature type="compositionally biased region" description="Gly residues" evidence="9">
    <location>
        <begin position="86"/>
        <end position="97"/>
    </location>
</feature>
<dbReference type="PRINTS" id="PR00477">
    <property type="entry name" value="PHGLYCKINASE"/>
</dbReference>
<dbReference type="InterPro" id="IPR015824">
    <property type="entry name" value="Phosphoglycerate_kinase_N"/>
</dbReference>
<comment type="catalytic activity">
    <reaction evidence="1 8">
        <text>(2R)-3-phosphoglycerate + ATP = (2R)-3-phospho-glyceroyl phosphate + ADP</text>
        <dbReference type="Rhea" id="RHEA:14801"/>
        <dbReference type="ChEBI" id="CHEBI:30616"/>
        <dbReference type="ChEBI" id="CHEBI:57604"/>
        <dbReference type="ChEBI" id="CHEBI:58272"/>
        <dbReference type="ChEBI" id="CHEBI:456216"/>
        <dbReference type="EC" id="2.7.2.3"/>
    </reaction>
</comment>
<gene>
    <name evidence="10" type="primary">cbbK</name>
    <name evidence="10" type="ORF">DAMO_0340</name>
</gene>
<dbReference type="GO" id="GO:0006094">
    <property type="term" value="P:gluconeogenesis"/>
    <property type="evidence" value="ECO:0007669"/>
    <property type="project" value="TreeGrafter"/>
</dbReference>
<dbReference type="PANTHER" id="PTHR11406:SF23">
    <property type="entry name" value="PHOSPHOGLYCERATE KINASE 1, CHLOROPLASTIC-RELATED"/>
    <property type="match status" value="1"/>
</dbReference>
<protein>
    <recommendedName>
        <fullName evidence="2 8">Phosphoglycerate kinase</fullName>
        <ecNumber evidence="2 8">2.7.2.3</ecNumber>
    </recommendedName>
</protein>
<dbReference type="InterPro" id="IPR036043">
    <property type="entry name" value="Phosphoglycerate_kinase_sf"/>
</dbReference>
<dbReference type="KEGG" id="mox:DAMO_0340"/>
<evidence type="ECO:0000256" key="8">
    <source>
        <dbReference type="RuleBase" id="RU000532"/>
    </source>
</evidence>
<evidence type="ECO:0000256" key="1">
    <source>
        <dbReference type="ARBA" id="ARBA00000642"/>
    </source>
</evidence>
<dbReference type="InterPro" id="IPR001576">
    <property type="entry name" value="Phosphoglycerate_kinase"/>
</dbReference>
<organism evidence="10 11">
    <name type="scientific">Methylomirabilis oxygeniifera</name>
    <dbReference type="NCBI Taxonomy" id="671143"/>
    <lineage>
        <taxon>Bacteria</taxon>
        <taxon>Candidatus Methylomirabilota</taxon>
        <taxon>Candidatus Methylomirabilia</taxon>
        <taxon>Candidatus Methylomirabilales</taxon>
        <taxon>Candidatus Methylomirabilaceae</taxon>
        <taxon>Candidatus Methylomirabilis</taxon>
    </lineage>
</organism>
<evidence type="ECO:0000256" key="3">
    <source>
        <dbReference type="ARBA" id="ARBA00022679"/>
    </source>
</evidence>
<accession>D5MJ65</accession>
<dbReference type="HOGENOM" id="CLU_1966544_0_0_0"/>
<dbReference type="FunFam" id="3.40.50.1260:FF:000005">
    <property type="entry name" value="Phosphoglycerate kinase"/>
    <property type="match status" value="1"/>
</dbReference>
<evidence type="ECO:0000313" key="10">
    <source>
        <dbReference type="EMBL" id="CBE67430.1"/>
    </source>
</evidence>
<keyword evidence="3 8" id="KW-0808">Transferase</keyword>
<dbReference type="GO" id="GO:0043531">
    <property type="term" value="F:ADP binding"/>
    <property type="evidence" value="ECO:0007669"/>
    <property type="project" value="TreeGrafter"/>
</dbReference>
<feature type="compositionally biased region" description="Basic and acidic residues" evidence="9">
    <location>
        <begin position="98"/>
        <end position="115"/>
    </location>
</feature>
<dbReference type="STRING" id="671143.DAMO_0340"/>
<dbReference type="GO" id="GO:0004618">
    <property type="term" value="F:phosphoglycerate kinase activity"/>
    <property type="evidence" value="ECO:0007669"/>
    <property type="project" value="UniProtKB-EC"/>
</dbReference>
<keyword evidence="6" id="KW-0067">ATP-binding</keyword>
<reference evidence="10 11" key="1">
    <citation type="journal article" date="2010" name="Nature">
        <title>Nitrite-driven anaerobic methane oxidation by oxygenic bacteria.</title>
        <authorList>
            <person name="Ettwig K.F."/>
            <person name="Butler M.K."/>
            <person name="Le Paslier D."/>
            <person name="Pelletier E."/>
            <person name="Mangenot S."/>
            <person name="Kuypers M.M.M."/>
            <person name="Schreiber F."/>
            <person name="Dutilh B.E."/>
            <person name="Zedelius J."/>
            <person name="de Beer D."/>
            <person name="Gloerich J."/>
            <person name="Wessels H.J.C.T."/>
            <person name="van Allen T."/>
            <person name="Luesken F."/>
            <person name="Wu M."/>
            <person name="van de Pas-Schoonen K.T."/>
            <person name="Op den Camp H.J.M."/>
            <person name="Janssen-Megens E.M."/>
            <person name="Francoijs K-J."/>
            <person name="Stunnenberg H."/>
            <person name="Weissenbach J."/>
            <person name="Jetten M.S.M."/>
            <person name="Strous M."/>
        </authorList>
    </citation>
    <scope>NUCLEOTIDE SEQUENCE [LARGE SCALE GENOMIC DNA]</scope>
</reference>
<comment type="similarity">
    <text evidence="8">Belongs to the phosphoglycerate kinase family.</text>
</comment>
<evidence type="ECO:0000256" key="2">
    <source>
        <dbReference type="ARBA" id="ARBA00013061"/>
    </source>
</evidence>